<evidence type="ECO:0000313" key="2">
    <source>
        <dbReference type="EMBL" id="VDP31777.1"/>
    </source>
</evidence>
<dbReference type="Proteomes" id="UP000279833">
    <property type="component" value="Unassembled WGS sequence"/>
</dbReference>
<protein>
    <submittedName>
        <fullName evidence="4">DUF6451 domain-containing protein</fullName>
    </submittedName>
</protein>
<proteinExistence type="predicted"/>
<dbReference type="Pfam" id="PF20049">
    <property type="entry name" value="DUF6451"/>
    <property type="match status" value="1"/>
</dbReference>
<evidence type="ECO:0000259" key="1">
    <source>
        <dbReference type="Pfam" id="PF20049"/>
    </source>
</evidence>
<name>A0A183K0X3_9TREM</name>
<sequence length="145" mass="16053">MTANVAAVSAPIGLNIQRRKTKVLKYNTENSNSITLDGETLEDVEYFTYLGSIIDEEGGSDADVKAGIGKARATFLQLKNIQNSKKLSTNIKVRIFHTNVKAVLMHGGELHQEASSNLESCREAESRNAKEHITSGIRNRYEKDE</sequence>
<dbReference type="PANTHER" id="PTHR47027">
    <property type="entry name" value="REVERSE TRANSCRIPTASE DOMAIN-CONTAINING PROTEIN"/>
    <property type="match status" value="1"/>
</dbReference>
<reference evidence="2 3" key="2">
    <citation type="submission" date="2018-11" db="EMBL/GenBank/DDBJ databases">
        <authorList>
            <consortium name="Pathogen Informatics"/>
        </authorList>
    </citation>
    <scope>NUCLEOTIDE SEQUENCE [LARGE SCALE GENOMIC DNA]</scope>
    <source>
        <strain evidence="2">Dakar</strain>
        <strain evidence="3">Dakar, Senegal</strain>
    </source>
</reference>
<evidence type="ECO:0000313" key="4">
    <source>
        <dbReference type="WBParaSite" id="SCUD_0000863601-mRNA-1"/>
    </source>
</evidence>
<keyword evidence="3" id="KW-1185">Reference proteome</keyword>
<dbReference type="InterPro" id="IPR045609">
    <property type="entry name" value="DUF6451"/>
</dbReference>
<dbReference type="EMBL" id="UZAK01032838">
    <property type="protein sequence ID" value="VDP31777.1"/>
    <property type="molecule type" value="Genomic_DNA"/>
</dbReference>
<feature type="domain" description="DUF6451" evidence="1">
    <location>
        <begin position="74"/>
        <end position="105"/>
    </location>
</feature>
<dbReference type="PANTHER" id="PTHR47027:SF25">
    <property type="entry name" value="REVERSE TRANSCRIPTASE DOMAIN-CONTAINING PROTEIN"/>
    <property type="match status" value="1"/>
</dbReference>
<organism evidence="4">
    <name type="scientific">Schistosoma curassoni</name>
    <dbReference type="NCBI Taxonomy" id="6186"/>
    <lineage>
        <taxon>Eukaryota</taxon>
        <taxon>Metazoa</taxon>
        <taxon>Spiralia</taxon>
        <taxon>Lophotrochozoa</taxon>
        <taxon>Platyhelminthes</taxon>
        <taxon>Trematoda</taxon>
        <taxon>Digenea</taxon>
        <taxon>Strigeidida</taxon>
        <taxon>Schistosomatoidea</taxon>
        <taxon>Schistosomatidae</taxon>
        <taxon>Schistosoma</taxon>
    </lineage>
</organism>
<evidence type="ECO:0000313" key="3">
    <source>
        <dbReference type="Proteomes" id="UP000279833"/>
    </source>
</evidence>
<dbReference type="AlphaFoldDB" id="A0A183K0X3"/>
<dbReference type="WBParaSite" id="SCUD_0000863601-mRNA-1">
    <property type="protein sequence ID" value="SCUD_0000863601-mRNA-1"/>
    <property type="gene ID" value="SCUD_0000863601"/>
</dbReference>
<reference evidence="4" key="1">
    <citation type="submission" date="2016-06" db="UniProtKB">
        <authorList>
            <consortium name="WormBaseParasite"/>
        </authorList>
    </citation>
    <scope>IDENTIFICATION</scope>
</reference>
<accession>A0A183K0X3</accession>
<gene>
    <name evidence="2" type="ORF">SCUD_LOCUS8636</name>
</gene>